<dbReference type="InterPro" id="IPR027417">
    <property type="entry name" value="P-loop_NTPase"/>
</dbReference>
<dbReference type="Pfam" id="PF13304">
    <property type="entry name" value="AAA_21"/>
    <property type="match status" value="1"/>
</dbReference>
<dbReference type="Proteomes" id="UP001431776">
    <property type="component" value="Unassembled WGS sequence"/>
</dbReference>
<dbReference type="InterPro" id="IPR003959">
    <property type="entry name" value="ATPase_AAA_core"/>
</dbReference>
<name>A0AAW6U052_9BACT</name>
<dbReference type="EMBL" id="JASCXX010000017">
    <property type="protein sequence ID" value="MDI6450215.1"/>
    <property type="molecule type" value="Genomic_DNA"/>
</dbReference>
<gene>
    <name evidence="3" type="ORF">QJ522_14235</name>
</gene>
<evidence type="ECO:0000259" key="1">
    <source>
        <dbReference type="Pfam" id="PF13175"/>
    </source>
</evidence>
<accession>A0AAW6U052</accession>
<dbReference type="RefSeq" id="WP_349245623.1">
    <property type="nucleotide sequence ID" value="NZ_JASCXX010000017.1"/>
</dbReference>
<dbReference type="PANTHER" id="PTHR43581">
    <property type="entry name" value="ATP/GTP PHOSPHATASE"/>
    <property type="match status" value="1"/>
</dbReference>
<dbReference type="AlphaFoldDB" id="A0AAW6U052"/>
<sequence length="639" mass="71533">MRLRTLHVKNFRCIEDSTEFTICPVTCLVGKNGAGKTSLLEALYKVNPDVRELAAFDVLMEYPRARRREYQKSAAGGAGEPDDALITTWELEDRDVARLEEVLGAGAVKSRAVVIRKGYYPERHWAGAIEPTAVSPASRDHTGDACVAPTTPEVEGDVEISIPVEVGTATLPDETSDAFFEQHVAGLLPKVLYFSEWHIMQGRISIDALLYRKQKGELTGPDRVFLALLELGGTSVEAIGRIERSEELIADLEDAARPVTDEIARFWSQERDLRVSFHLYPGRPQDPSPFDRGLVFETRIVNTKTNMSLNFEERSTGFVWFFSFLVWYSDVRKRYGDNLLIVLDDPGLGLHAKAQWDLMRYVTERLAPQYQIVYTTHSPFMIDPDRMAWVRTVEDICDTTPDGAMKFLGTKVGDKVLSTDHDTLLPLQASLGYRIMQDMAGTKRLLLVEKPADVIYLNWFSARLHESGRRGLDPAWTIVPCGDLVRLATLVGLLANDARGFAVLLSLSEQDPDVVNQRELSRMLESCRTYPLRRYARPVTSTIEDLIGAPAYPALIDLCYNLPRKQRLAGRLLDADESPMLKTVADRLSEQHSATGPFDPMRPAECLLGMGGRKARKLPGLQEALSRFEDLFGDLNAGL</sequence>
<dbReference type="InterPro" id="IPR041685">
    <property type="entry name" value="AAA_GajA/Old/RecF-like"/>
</dbReference>
<evidence type="ECO:0000259" key="2">
    <source>
        <dbReference type="Pfam" id="PF13304"/>
    </source>
</evidence>
<organism evidence="3 4">
    <name type="scientific">Anaerobaca lacustris</name>
    <dbReference type="NCBI Taxonomy" id="3044600"/>
    <lineage>
        <taxon>Bacteria</taxon>
        <taxon>Pseudomonadati</taxon>
        <taxon>Planctomycetota</taxon>
        <taxon>Phycisphaerae</taxon>
        <taxon>Sedimentisphaerales</taxon>
        <taxon>Anaerobacaceae</taxon>
        <taxon>Anaerobaca</taxon>
    </lineage>
</organism>
<proteinExistence type="predicted"/>
<feature type="domain" description="Endonuclease GajA/Old nuclease/RecF-like AAA" evidence="1">
    <location>
        <begin position="1"/>
        <end position="45"/>
    </location>
</feature>
<reference evidence="3" key="1">
    <citation type="submission" date="2023-05" db="EMBL/GenBank/DDBJ databases">
        <title>Anaerotaeda fermentans gen. nov., sp. nov., a novel anaerobic planctomycete of the new family within the order Sedimentisphaerales isolated from Taman Peninsula, Russia.</title>
        <authorList>
            <person name="Khomyakova M.A."/>
            <person name="Merkel A.Y."/>
            <person name="Slobodkin A.I."/>
        </authorList>
    </citation>
    <scope>NUCLEOTIDE SEQUENCE</scope>
    <source>
        <strain evidence="3">M17dextr</strain>
    </source>
</reference>
<feature type="domain" description="ATPase AAA-type core" evidence="2">
    <location>
        <begin position="308"/>
        <end position="383"/>
    </location>
</feature>
<dbReference type="GO" id="GO:0016887">
    <property type="term" value="F:ATP hydrolysis activity"/>
    <property type="evidence" value="ECO:0007669"/>
    <property type="project" value="InterPro"/>
</dbReference>
<dbReference type="PANTHER" id="PTHR43581:SF3">
    <property type="entry name" value="AAA+ ATPASE DOMAIN-CONTAINING PROTEIN"/>
    <property type="match status" value="1"/>
</dbReference>
<comment type="caution">
    <text evidence="3">The sequence shown here is derived from an EMBL/GenBank/DDBJ whole genome shotgun (WGS) entry which is preliminary data.</text>
</comment>
<protein>
    <submittedName>
        <fullName evidence="3">AAA family ATPase</fullName>
    </submittedName>
</protein>
<dbReference type="SUPFAM" id="SSF52540">
    <property type="entry name" value="P-loop containing nucleoside triphosphate hydrolases"/>
    <property type="match status" value="1"/>
</dbReference>
<keyword evidence="4" id="KW-1185">Reference proteome</keyword>
<dbReference type="Pfam" id="PF13175">
    <property type="entry name" value="AAA_15"/>
    <property type="match status" value="1"/>
</dbReference>
<evidence type="ECO:0000313" key="4">
    <source>
        <dbReference type="Proteomes" id="UP001431776"/>
    </source>
</evidence>
<dbReference type="InterPro" id="IPR051396">
    <property type="entry name" value="Bact_Antivir_Def_Nuclease"/>
</dbReference>
<dbReference type="Gene3D" id="3.40.50.300">
    <property type="entry name" value="P-loop containing nucleotide triphosphate hydrolases"/>
    <property type="match status" value="1"/>
</dbReference>
<evidence type="ECO:0000313" key="3">
    <source>
        <dbReference type="EMBL" id="MDI6450215.1"/>
    </source>
</evidence>
<dbReference type="GO" id="GO:0005524">
    <property type="term" value="F:ATP binding"/>
    <property type="evidence" value="ECO:0007669"/>
    <property type="project" value="InterPro"/>
</dbReference>